<proteinExistence type="predicted"/>
<dbReference type="Proteomes" id="UP000050790">
    <property type="component" value="Unassembled WGS sequence"/>
</dbReference>
<name>A0AA85AHK1_9TREM</name>
<dbReference type="WBParaSite" id="SMRG1_85580.1">
    <property type="protein sequence ID" value="SMRG1_85580.1"/>
    <property type="gene ID" value="SMRG1_85580"/>
</dbReference>
<organism evidence="1 2">
    <name type="scientific">Schistosoma margrebowiei</name>
    <dbReference type="NCBI Taxonomy" id="48269"/>
    <lineage>
        <taxon>Eukaryota</taxon>
        <taxon>Metazoa</taxon>
        <taxon>Spiralia</taxon>
        <taxon>Lophotrochozoa</taxon>
        <taxon>Platyhelminthes</taxon>
        <taxon>Trematoda</taxon>
        <taxon>Digenea</taxon>
        <taxon>Strigeidida</taxon>
        <taxon>Schistosomatoidea</taxon>
        <taxon>Schistosomatidae</taxon>
        <taxon>Schistosoma</taxon>
    </lineage>
</organism>
<reference evidence="2" key="1">
    <citation type="submission" date="2023-11" db="UniProtKB">
        <authorList>
            <consortium name="WormBaseParasite"/>
        </authorList>
    </citation>
    <scope>IDENTIFICATION</scope>
</reference>
<evidence type="ECO:0000313" key="2">
    <source>
        <dbReference type="WBParaSite" id="SMRG1_85580.1"/>
    </source>
</evidence>
<protein>
    <submittedName>
        <fullName evidence="2">Uncharacterized protein</fullName>
    </submittedName>
</protein>
<accession>A0AA85AHK1</accession>
<evidence type="ECO:0000313" key="1">
    <source>
        <dbReference type="Proteomes" id="UP000050790"/>
    </source>
</evidence>
<dbReference type="AlphaFoldDB" id="A0AA85AHK1"/>
<sequence length="127" mass="14398">MTEHKPLCYSFNTSYDRHSPREARQSDYISQFTTNIQYFKGHTNVVGDASSRKDVNNLIRKQDIDLKTIAKLQVDDSEIKSCQEKPNMIFKHVPKPSSNIPIICDVSTDNNRLFVPSSLSSTSISST</sequence>